<keyword evidence="4" id="KW-1185">Reference proteome</keyword>
<protein>
    <submittedName>
        <fullName evidence="3">Uncharacterized protein</fullName>
    </submittedName>
</protein>
<dbReference type="EMBL" id="JAGINP010000005">
    <property type="protein sequence ID" value="MBP2292013.1"/>
    <property type="molecule type" value="Genomic_DNA"/>
</dbReference>
<accession>A0ABS4SIW5</accession>
<gene>
    <name evidence="3" type="ORF">J2851_001774</name>
</gene>
<reference evidence="3 4" key="1">
    <citation type="submission" date="2021-03" db="EMBL/GenBank/DDBJ databases">
        <title>Genomic Encyclopedia of Type Strains, Phase III (KMG-III): the genomes of soil and plant-associated and newly described type strains.</title>
        <authorList>
            <person name="Whitman W."/>
        </authorList>
    </citation>
    <scope>NUCLEOTIDE SEQUENCE [LARGE SCALE GENOMIC DNA]</scope>
    <source>
        <strain evidence="3 4">IMMIB AFH-6</strain>
    </source>
</reference>
<keyword evidence="2" id="KW-0732">Signal</keyword>
<comment type="caution">
    <text evidence="3">The sequence shown here is derived from an EMBL/GenBank/DDBJ whole genome shotgun (WGS) entry which is preliminary data.</text>
</comment>
<feature type="region of interest" description="Disordered" evidence="1">
    <location>
        <begin position="69"/>
        <end position="120"/>
    </location>
</feature>
<feature type="compositionally biased region" description="Polar residues" evidence="1">
    <location>
        <begin position="69"/>
        <end position="79"/>
    </location>
</feature>
<feature type="compositionally biased region" description="Basic and acidic residues" evidence="1">
    <location>
        <begin position="103"/>
        <end position="120"/>
    </location>
</feature>
<feature type="chain" id="PRO_5046621684" evidence="2">
    <location>
        <begin position="26"/>
        <end position="139"/>
    </location>
</feature>
<proteinExistence type="predicted"/>
<dbReference type="Proteomes" id="UP000781958">
    <property type="component" value="Unassembled WGS sequence"/>
</dbReference>
<organism evidence="3 4">
    <name type="scientific">Azospirillum rugosum</name>
    <dbReference type="NCBI Taxonomy" id="416170"/>
    <lineage>
        <taxon>Bacteria</taxon>
        <taxon>Pseudomonadati</taxon>
        <taxon>Pseudomonadota</taxon>
        <taxon>Alphaproteobacteria</taxon>
        <taxon>Rhodospirillales</taxon>
        <taxon>Azospirillaceae</taxon>
        <taxon>Azospirillum</taxon>
    </lineage>
</organism>
<dbReference type="RefSeq" id="WP_209765808.1">
    <property type="nucleotide sequence ID" value="NZ_JAGINP010000005.1"/>
</dbReference>
<feature type="signal peptide" evidence="2">
    <location>
        <begin position="1"/>
        <end position="25"/>
    </location>
</feature>
<name>A0ABS4SIW5_9PROT</name>
<sequence length="139" mass="14501">MLRLALPAFGPVAAILLLTAAPAGAENLACQSVNGKTVCSRGTLSCQTLNDKTTCTTGPGVLSCETVNGNTSCRRSSAQPDLKPLTTPPMPQMPSLAPSARPTPDRPFGRKAPFEEDARIDEDTHGLTVRVGQLVASID</sequence>
<evidence type="ECO:0000256" key="2">
    <source>
        <dbReference type="SAM" id="SignalP"/>
    </source>
</evidence>
<evidence type="ECO:0000313" key="4">
    <source>
        <dbReference type="Proteomes" id="UP000781958"/>
    </source>
</evidence>
<evidence type="ECO:0000313" key="3">
    <source>
        <dbReference type="EMBL" id="MBP2292013.1"/>
    </source>
</evidence>
<evidence type="ECO:0000256" key="1">
    <source>
        <dbReference type="SAM" id="MobiDB-lite"/>
    </source>
</evidence>